<reference evidence="2" key="1">
    <citation type="submission" date="2021-06" db="EMBL/GenBank/DDBJ databases">
        <authorList>
            <person name="Kallberg Y."/>
            <person name="Tangrot J."/>
            <person name="Rosling A."/>
        </authorList>
    </citation>
    <scope>NUCLEOTIDE SEQUENCE</scope>
    <source>
        <strain evidence="2">UK204</strain>
    </source>
</reference>
<evidence type="ECO:0000256" key="1">
    <source>
        <dbReference type="SAM" id="MobiDB-lite"/>
    </source>
</evidence>
<feature type="compositionally biased region" description="Polar residues" evidence="1">
    <location>
        <begin position="7"/>
        <end position="17"/>
    </location>
</feature>
<accession>A0A9N9IQS9</accession>
<dbReference type="EMBL" id="CAJVPQ010016679">
    <property type="protein sequence ID" value="CAG8746273.1"/>
    <property type="molecule type" value="Genomic_DNA"/>
</dbReference>
<name>A0A9N9IQS9_9GLOM</name>
<gene>
    <name evidence="2" type="ORF">FCALED_LOCUS15979</name>
</gene>
<sequence length="60" mass="6714">TYIKNNKPMTVPTTSRPRSPICKASANDRAKSENYLLAFKVQSVHSEILLGGFLVSFSWI</sequence>
<feature type="non-terminal residue" evidence="2">
    <location>
        <position position="60"/>
    </location>
</feature>
<keyword evidence="3" id="KW-1185">Reference proteome</keyword>
<proteinExistence type="predicted"/>
<feature type="region of interest" description="Disordered" evidence="1">
    <location>
        <begin position="1"/>
        <end position="22"/>
    </location>
</feature>
<dbReference type="AlphaFoldDB" id="A0A9N9IQS9"/>
<feature type="non-terminal residue" evidence="2">
    <location>
        <position position="1"/>
    </location>
</feature>
<protein>
    <submittedName>
        <fullName evidence="2">8478_t:CDS:1</fullName>
    </submittedName>
</protein>
<comment type="caution">
    <text evidence="2">The sequence shown here is derived from an EMBL/GenBank/DDBJ whole genome shotgun (WGS) entry which is preliminary data.</text>
</comment>
<evidence type="ECO:0000313" key="3">
    <source>
        <dbReference type="Proteomes" id="UP000789570"/>
    </source>
</evidence>
<evidence type="ECO:0000313" key="2">
    <source>
        <dbReference type="EMBL" id="CAG8746273.1"/>
    </source>
</evidence>
<dbReference type="Proteomes" id="UP000789570">
    <property type="component" value="Unassembled WGS sequence"/>
</dbReference>
<organism evidence="2 3">
    <name type="scientific">Funneliformis caledonium</name>
    <dbReference type="NCBI Taxonomy" id="1117310"/>
    <lineage>
        <taxon>Eukaryota</taxon>
        <taxon>Fungi</taxon>
        <taxon>Fungi incertae sedis</taxon>
        <taxon>Mucoromycota</taxon>
        <taxon>Glomeromycotina</taxon>
        <taxon>Glomeromycetes</taxon>
        <taxon>Glomerales</taxon>
        <taxon>Glomeraceae</taxon>
        <taxon>Funneliformis</taxon>
    </lineage>
</organism>